<evidence type="ECO:0000256" key="3">
    <source>
        <dbReference type="ARBA" id="ARBA00022448"/>
    </source>
</evidence>
<dbReference type="InterPro" id="IPR000914">
    <property type="entry name" value="SBP_5_dom"/>
</dbReference>
<feature type="signal peptide" evidence="6">
    <location>
        <begin position="1"/>
        <end position="26"/>
    </location>
</feature>
<keyword evidence="3" id="KW-0813">Transport</keyword>
<dbReference type="PANTHER" id="PTHR30290:SF10">
    <property type="entry name" value="PERIPLASMIC OLIGOPEPTIDE-BINDING PROTEIN-RELATED"/>
    <property type="match status" value="1"/>
</dbReference>
<name>A0A3M0FY75_9ACTN</name>
<dbReference type="PROSITE" id="PS51257">
    <property type="entry name" value="PROKAR_LIPOPROTEIN"/>
    <property type="match status" value="1"/>
</dbReference>
<dbReference type="InterPro" id="IPR030678">
    <property type="entry name" value="Peptide/Ni-bd"/>
</dbReference>
<dbReference type="Pfam" id="PF00496">
    <property type="entry name" value="SBP_bac_5"/>
    <property type="match status" value="1"/>
</dbReference>
<feature type="domain" description="Solute-binding protein family 5" evidence="7">
    <location>
        <begin position="92"/>
        <end position="475"/>
    </location>
</feature>
<evidence type="ECO:0000259" key="7">
    <source>
        <dbReference type="Pfam" id="PF00496"/>
    </source>
</evidence>
<keyword evidence="4 6" id="KW-0732">Signal</keyword>
<dbReference type="Gene3D" id="3.10.105.10">
    <property type="entry name" value="Dipeptide-binding Protein, Domain 3"/>
    <property type="match status" value="1"/>
</dbReference>
<dbReference type="GO" id="GO:0030313">
    <property type="term" value="C:cell envelope"/>
    <property type="evidence" value="ECO:0007669"/>
    <property type="project" value="UniProtKB-SubCell"/>
</dbReference>
<dbReference type="PANTHER" id="PTHR30290">
    <property type="entry name" value="PERIPLASMIC BINDING COMPONENT OF ABC TRANSPORTER"/>
    <property type="match status" value="1"/>
</dbReference>
<dbReference type="SUPFAM" id="SSF53850">
    <property type="entry name" value="Periplasmic binding protein-like II"/>
    <property type="match status" value="1"/>
</dbReference>
<sequence>MASPIRSRRRTMLVLSAFTVTALALASCSGSNTSDGKSPDGNAKGSSGSLIIGTTDKTTTIDPAGSYDNGSFVVMNQVFPFLMNTPYGSPDVEPDIADSAEFTGPTEYTVTLKPGLKWANGNDLTSSDVKFTFDRQLAIFASGADDGNGPGSLLYNLASVAAPDDTTVVFTLKTPDDQVFPQILSSPAGPIVDEEVFAADALTSDADIVSGEAFAGPYVITSFDQNNLVSYEANPDYQGLLGPAKSAKVNVKYYAEASNLKLEIQEGNIDVAFRSLSATDIADLRKNDSVKVVDGPGGEIRYIVFNFDTQPFGTKTTEADPAKALAVRQAVADVINRKEISDQVYKGTYTPLYSYVPAGLTGATEVLKDLYGDGSGGPDVDKATKALADAGVTTPVALKLQYSNDHYGPSSGDEYALIKDQLESSKLFSVDLQTTEWVQYSKDRTSDVYPLFQLGWFPDYSDADNYLTPFFLTKNFLGNHYDNSAVNDKILKQASTPDKDARTALIEEIQADVAADLSTVPYLQGAQVAVVGTSVKGAEDTLDASFKFRYGALSKG</sequence>
<evidence type="ECO:0000256" key="4">
    <source>
        <dbReference type="ARBA" id="ARBA00022729"/>
    </source>
</evidence>
<evidence type="ECO:0000256" key="1">
    <source>
        <dbReference type="ARBA" id="ARBA00004196"/>
    </source>
</evidence>
<dbReference type="GO" id="GO:0043190">
    <property type="term" value="C:ATP-binding cassette (ABC) transporter complex"/>
    <property type="evidence" value="ECO:0007669"/>
    <property type="project" value="InterPro"/>
</dbReference>
<evidence type="ECO:0000313" key="8">
    <source>
        <dbReference type="EMBL" id="RMB57475.1"/>
    </source>
</evidence>
<evidence type="ECO:0000256" key="6">
    <source>
        <dbReference type="SAM" id="SignalP"/>
    </source>
</evidence>
<dbReference type="Gene3D" id="3.90.76.10">
    <property type="entry name" value="Dipeptide-binding Protein, Domain 1"/>
    <property type="match status" value="1"/>
</dbReference>
<evidence type="ECO:0000256" key="2">
    <source>
        <dbReference type="ARBA" id="ARBA00005695"/>
    </source>
</evidence>
<feature type="region of interest" description="Disordered" evidence="5">
    <location>
        <begin position="29"/>
        <end position="54"/>
    </location>
</feature>
<dbReference type="Proteomes" id="UP000275256">
    <property type="component" value="Unassembled WGS sequence"/>
</dbReference>
<dbReference type="AlphaFoldDB" id="A0A3M0FY75"/>
<keyword evidence="9" id="KW-1185">Reference proteome</keyword>
<protein>
    <submittedName>
        <fullName evidence="8">Peptide ABC transporter substrate-binding protein</fullName>
    </submittedName>
</protein>
<dbReference type="OrthoDB" id="9801912at2"/>
<dbReference type="GO" id="GO:0042597">
    <property type="term" value="C:periplasmic space"/>
    <property type="evidence" value="ECO:0007669"/>
    <property type="project" value="UniProtKB-ARBA"/>
</dbReference>
<dbReference type="GO" id="GO:1904680">
    <property type="term" value="F:peptide transmembrane transporter activity"/>
    <property type="evidence" value="ECO:0007669"/>
    <property type="project" value="TreeGrafter"/>
</dbReference>
<dbReference type="InterPro" id="IPR039424">
    <property type="entry name" value="SBP_5"/>
</dbReference>
<dbReference type="EMBL" id="REFW01000006">
    <property type="protein sequence ID" value="RMB57475.1"/>
    <property type="molecule type" value="Genomic_DNA"/>
</dbReference>
<organism evidence="8 9">
    <name type="scientific">Tessaracoccus antarcticus</name>
    <dbReference type="NCBI Taxonomy" id="2479848"/>
    <lineage>
        <taxon>Bacteria</taxon>
        <taxon>Bacillati</taxon>
        <taxon>Actinomycetota</taxon>
        <taxon>Actinomycetes</taxon>
        <taxon>Propionibacteriales</taxon>
        <taxon>Propionibacteriaceae</taxon>
        <taxon>Tessaracoccus</taxon>
    </lineage>
</organism>
<evidence type="ECO:0000256" key="5">
    <source>
        <dbReference type="SAM" id="MobiDB-lite"/>
    </source>
</evidence>
<comment type="caution">
    <text evidence="8">The sequence shown here is derived from an EMBL/GenBank/DDBJ whole genome shotgun (WGS) entry which is preliminary data.</text>
</comment>
<reference evidence="8 9" key="1">
    <citation type="submission" date="2018-10" db="EMBL/GenBank/DDBJ databases">
        <title>Tessaracoccus antarcticuss sp. nov., isolated from sediment.</title>
        <authorList>
            <person name="Zhou L.Y."/>
            <person name="Du Z.J."/>
        </authorList>
    </citation>
    <scope>NUCLEOTIDE SEQUENCE [LARGE SCALE GENOMIC DNA]</scope>
    <source>
        <strain evidence="8 9">JDX10</strain>
    </source>
</reference>
<evidence type="ECO:0000313" key="9">
    <source>
        <dbReference type="Proteomes" id="UP000275256"/>
    </source>
</evidence>
<feature type="chain" id="PRO_5018003922" evidence="6">
    <location>
        <begin position="27"/>
        <end position="556"/>
    </location>
</feature>
<gene>
    <name evidence="8" type="ORF">EAX62_15665</name>
</gene>
<dbReference type="Gene3D" id="3.40.190.10">
    <property type="entry name" value="Periplasmic binding protein-like II"/>
    <property type="match status" value="1"/>
</dbReference>
<comment type="similarity">
    <text evidence="2">Belongs to the bacterial solute-binding protein 5 family.</text>
</comment>
<dbReference type="RefSeq" id="WP_121902678.1">
    <property type="nucleotide sequence ID" value="NZ_REFW01000006.1"/>
</dbReference>
<proteinExistence type="inferred from homology"/>
<dbReference type="PIRSF" id="PIRSF002741">
    <property type="entry name" value="MppA"/>
    <property type="match status" value="1"/>
</dbReference>
<dbReference type="GO" id="GO:0015833">
    <property type="term" value="P:peptide transport"/>
    <property type="evidence" value="ECO:0007669"/>
    <property type="project" value="TreeGrafter"/>
</dbReference>
<comment type="subcellular location">
    <subcellularLocation>
        <location evidence="1">Cell envelope</location>
    </subcellularLocation>
</comment>
<accession>A0A3M0FY75</accession>